<proteinExistence type="evidence at transcript level"/>
<organism evidence="2">
    <name type="scientific">Scytodes thoracica</name>
    <name type="common">Spitting spider</name>
    <name type="synonym">Aranea thoracica</name>
    <dbReference type="NCBI Taxonomy" id="1112478"/>
    <lineage>
        <taxon>Eukaryota</taxon>
        <taxon>Metazoa</taxon>
        <taxon>Ecdysozoa</taxon>
        <taxon>Arthropoda</taxon>
        <taxon>Chelicerata</taxon>
        <taxon>Arachnida</taxon>
        <taxon>Araneae</taxon>
        <taxon>Araneomorphae</taxon>
        <taxon>Haplogynae</taxon>
        <taxon>Scytodoidea</taxon>
        <taxon>Scytodidae</taxon>
        <taxon>Scytodes</taxon>
    </lineage>
</organism>
<dbReference type="EMBL" id="KF860723">
    <property type="protein sequence ID" value="AIW62628.1"/>
    <property type="molecule type" value="mRNA"/>
</dbReference>
<protein>
    <submittedName>
        <fullName evidence="2">Uncharacterized protein</fullName>
    </submittedName>
</protein>
<dbReference type="AlphaFoldDB" id="A0A0A0VCL4"/>
<reference evidence="2" key="1">
    <citation type="submission" date="2013-11" db="EMBL/GenBank/DDBJ databases">
        <authorList>
            <person name="Thropp P.A."/>
            <person name="Correa S.M."/>
            <person name="Garb J.E."/>
            <person name="Binford G.J."/>
        </authorList>
    </citation>
    <scope>NUCLEOTIDE SEQUENCE</scope>
    <source>
        <tissue evidence="2">Venom gland</tissue>
    </source>
</reference>
<evidence type="ECO:0000313" key="2">
    <source>
        <dbReference type="EMBL" id="AIW62628.1"/>
    </source>
</evidence>
<evidence type="ECO:0000256" key="1">
    <source>
        <dbReference type="SAM" id="MobiDB-lite"/>
    </source>
</evidence>
<accession>A0A0A0VCL4</accession>
<reference evidence="2" key="2">
    <citation type="journal article" date="2014" name="J. Proteome Res.">
        <title>Spit and venom from scytodes spiders: a diverse and distinct cocktail.</title>
        <authorList>
            <person name="Zobel-Thropp P.A."/>
            <person name="Correa S.M."/>
            <person name="Garb J.E."/>
            <person name="Binford G.J."/>
        </authorList>
    </citation>
    <scope>NUCLEOTIDE SEQUENCE</scope>
    <source>
        <tissue evidence="2">Venom gland</tissue>
    </source>
</reference>
<feature type="region of interest" description="Disordered" evidence="1">
    <location>
        <begin position="36"/>
        <end position="56"/>
    </location>
</feature>
<feature type="compositionally biased region" description="Basic and acidic residues" evidence="1">
    <location>
        <begin position="46"/>
        <end position="56"/>
    </location>
</feature>
<name>A0A0A0VCL4_SCYTH</name>
<sequence>MHMDKNNLQKEVTGTISSYSKVKIFLPENIQITHTHHNSKQLGNDLPHDLNQENHF</sequence>